<dbReference type="PANTHER" id="PTHR30399">
    <property type="entry name" value="UNCHARACTERIZED PROTEIN YGJP"/>
    <property type="match status" value="1"/>
</dbReference>
<dbReference type="Proteomes" id="UP000035368">
    <property type="component" value="Chromosome"/>
</dbReference>
<dbReference type="EMBL" id="CP011541">
    <property type="protein sequence ID" value="AKK02564.1"/>
    <property type="molecule type" value="Genomic_DNA"/>
</dbReference>
<gene>
    <name evidence="2" type="ORF">CEPID_03420</name>
</gene>
<dbReference type="RefSeq" id="WP_047239744.1">
    <property type="nucleotide sequence ID" value="NZ_CP011541.1"/>
</dbReference>
<keyword evidence="2" id="KW-0378">Hydrolase</keyword>
<dbReference type="Gene3D" id="3.30.2010.10">
    <property type="entry name" value="Metalloproteases ('zincins'), catalytic domain"/>
    <property type="match status" value="1"/>
</dbReference>
<keyword evidence="3" id="KW-1185">Reference proteome</keyword>
<dbReference type="STRING" id="1050174.CEPID_03420"/>
<dbReference type="InterPro" id="IPR053136">
    <property type="entry name" value="UTP_pyrophosphatase-like"/>
</dbReference>
<dbReference type="PATRIC" id="fig|1050174.4.peg.694"/>
<dbReference type="PANTHER" id="PTHR30399:SF1">
    <property type="entry name" value="UTP PYROPHOSPHATASE"/>
    <property type="match status" value="1"/>
</dbReference>
<dbReference type="InterPro" id="IPR002725">
    <property type="entry name" value="YgjP-like_metallopeptidase"/>
</dbReference>
<sequence length="171" mass="19458">MTHEVEVVRSARRKKTVNAQLVDGKIRVLIPARLSKKEEERIVAELVAKMEAKLSVSAKSDEQLAARAEQLNKRVLDSRATIGSIRWVTNQRRRWGSCSPLTNDIRISHLLQQVPDYVLDAVIVHELTHTFIHSGHSAEFWQWADRVPQAERAKGYLEAYSRFVGGSFDEA</sequence>
<accession>A0A0G3GN33</accession>
<proteinExistence type="predicted"/>
<evidence type="ECO:0000313" key="3">
    <source>
        <dbReference type="Proteomes" id="UP000035368"/>
    </source>
</evidence>
<dbReference type="CDD" id="cd07344">
    <property type="entry name" value="M48_yhfN_like"/>
    <property type="match status" value="1"/>
</dbReference>
<feature type="domain" description="YgjP-like metallopeptidase" evidence="1">
    <location>
        <begin position="88"/>
        <end position="158"/>
    </location>
</feature>
<dbReference type="OrthoDB" id="9811177at2"/>
<protein>
    <submittedName>
        <fullName evidence="2">Putative metal-dependent hydrolase</fullName>
    </submittedName>
</protein>
<dbReference type="KEGG" id="cei:CEPID_03420"/>
<evidence type="ECO:0000259" key="1">
    <source>
        <dbReference type="Pfam" id="PF01863"/>
    </source>
</evidence>
<dbReference type="Pfam" id="PF01863">
    <property type="entry name" value="YgjP-like"/>
    <property type="match status" value="1"/>
</dbReference>
<evidence type="ECO:0000313" key="2">
    <source>
        <dbReference type="EMBL" id="AKK02564.1"/>
    </source>
</evidence>
<reference evidence="2 3" key="1">
    <citation type="submission" date="2015-05" db="EMBL/GenBank/DDBJ databases">
        <title>Complete genome sequence of Corynebacterium epidermidicanis DSM 45586, isolated from the skin of a dog suffering from pruritus.</title>
        <authorList>
            <person name="Ruckert C."/>
            <person name="Albersmeier A."/>
            <person name="Winkler A."/>
            <person name="Tauch A."/>
        </authorList>
    </citation>
    <scope>NUCLEOTIDE SEQUENCE [LARGE SCALE GENOMIC DNA]</scope>
    <source>
        <strain evidence="2 3">DSM 45586</strain>
    </source>
</reference>
<dbReference type="GO" id="GO:0016787">
    <property type="term" value="F:hydrolase activity"/>
    <property type="evidence" value="ECO:0007669"/>
    <property type="project" value="UniProtKB-KW"/>
</dbReference>
<dbReference type="AlphaFoldDB" id="A0A0G3GN33"/>
<organism evidence="2 3">
    <name type="scientific">Corynebacterium epidermidicanis</name>
    <dbReference type="NCBI Taxonomy" id="1050174"/>
    <lineage>
        <taxon>Bacteria</taxon>
        <taxon>Bacillati</taxon>
        <taxon>Actinomycetota</taxon>
        <taxon>Actinomycetes</taxon>
        <taxon>Mycobacteriales</taxon>
        <taxon>Corynebacteriaceae</taxon>
        <taxon>Corynebacterium</taxon>
    </lineage>
</organism>
<name>A0A0G3GN33_9CORY</name>